<gene>
    <name evidence="1" type="ORF">PODLI_1B033073</name>
</gene>
<reference evidence="1" key="1">
    <citation type="submission" date="2022-12" db="EMBL/GenBank/DDBJ databases">
        <authorList>
            <person name="Alioto T."/>
            <person name="Alioto T."/>
            <person name="Gomez Garrido J."/>
        </authorList>
    </citation>
    <scope>NUCLEOTIDE SEQUENCE</scope>
</reference>
<dbReference type="EMBL" id="OX395126">
    <property type="protein sequence ID" value="CAI5764349.1"/>
    <property type="molecule type" value="Genomic_DNA"/>
</dbReference>
<name>A0AA35NUN5_9SAUR</name>
<dbReference type="AlphaFoldDB" id="A0AA35NUN5"/>
<protein>
    <submittedName>
        <fullName evidence="1">Uncharacterized protein</fullName>
    </submittedName>
</protein>
<proteinExistence type="predicted"/>
<evidence type="ECO:0000313" key="1">
    <source>
        <dbReference type="EMBL" id="CAI5764349.1"/>
    </source>
</evidence>
<organism evidence="1 2">
    <name type="scientific">Podarcis lilfordi</name>
    <name type="common">Lilford's wall lizard</name>
    <dbReference type="NCBI Taxonomy" id="74358"/>
    <lineage>
        <taxon>Eukaryota</taxon>
        <taxon>Metazoa</taxon>
        <taxon>Chordata</taxon>
        <taxon>Craniata</taxon>
        <taxon>Vertebrata</taxon>
        <taxon>Euteleostomi</taxon>
        <taxon>Lepidosauria</taxon>
        <taxon>Squamata</taxon>
        <taxon>Bifurcata</taxon>
        <taxon>Unidentata</taxon>
        <taxon>Episquamata</taxon>
        <taxon>Laterata</taxon>
        <taxon>Lacertibaenia</taxon>
        <taxon>Lacertidae</taxon>
        <taxon>Podarcis</taxon>
    </lineage>
</organism>
<accession>A0AA35NUN5</accession>
<evidence type="ECO:0000313" key="2">
    <source>
        <dbReference type="Proteomes" id="UP001178461"/>
    </source>
</evidence>
<dbReference type="Proteomes" id="UP001178461">
    <property type="component" value="Chromosome 1"/>
</dbReference>
<keyword evidence="2" id="KW-1185">Reference proteome</keyword>
<sequence length="124" mass="14353">MLFQCQWNNETAFVKHECVTSEVMPAVPDCSVPFFSCVSIVQVMIVVEVGLHSKETYSRVFVPESQASAFLLSKKRPCEYVCNCDKLDLFFWFSSQFFRYHLNPLIVFPTLECLWVLSFGYISP</sequence>